<dbReference type="NCBIfam" id="NF008132">
    <property type="entry name" value="PRK10880.1"/>
    <property type="match status" value="1"/>
</dbReference>
<dbReference type="RefSeq" id="WP_126598734.1">
    <property type="nucleotide sequence ID" value="NZ_LR134510.1"/>
</dbReference>
<dbReference type="GO" id="GO:0006298">
    <property type="term" value="P:mismatch repair"/>
    <property type="evidence" value="ECO:0007669"/>
    <property type="project" value="TreeGrafter"/>
</dbReference>
<dbReference type="SUPFAM" id="SSF48150">
    <property type="entry name" value="DNA-glycosylase"/>
    <property type="match status" value="1"/>
</dbReference>
<evidence type="ECO:0000256" key="3">
    <source>
        <dbReference type="ARBA" id="ARBA00008343"/>
    </source>
</evidence>
<dbReference type="EMBL" id="LR134510">
    <property type="protein sequence ID" value="VEJ09095.1"/>
    <property type="molecule type" value="Genomic_DNA"/>
</dbReference>
<dbReference type="Gene3D" id="1.10.1670.10">
    <property type="entry name" value="Helix-hairpin-Helix base-excision DNA repair enzymes (C-terminal)"/>
    <property type="match status" value="1"/>
</dbReference>
<keyword evidence="7" id="KW-0479">Metal-binding</keyword>
<keyword evidence="6" id="KW-0004">4Fe-4S</keyword>
<dbReference type="InterPro" id="IPR003651">
    <property type="entry name" value="Endonuclease3_FeS-loop_motif"/>
</dbReference>
<dbReference type="SUPFAM" id="SSF55811">
    <property type="entry name" value="Nudix"/>
    <property type="match status" value="1"/>
</dbReference>
<dbReference type="Gene3D" id="1.10.340.30">
    <property type="entry name" value="Hypothetical protein, domain 2"/>
    <property type="match status" value="1"/>
</dbReference>
<evidence type="ECO:0000313" key="16">
    <source>
        <dbReference type="EMBL" id="VEJ09095.1"/>
    </source>
</evidence>
<dbReference type="Pfam" id="PF10576">
    <property type="entry name" value="EndIII_4Fe-2S"/>
    <property type="match status" value="1"/>
</dbReference>
<feature type="domain" description="HhH-GPD" evidence="15">
    <location>
        <begin position="44"/>
        <end position="195"/>
    </location>
</feature>
<evidence type="ECO:0000256" key="1">
    <source>
        <dbReference type="ARBA" id="ARBA00000843"/>
    </source>
</evidence>
<dbReference type="SMART" id="SM00478">
    <property type="entry name" value="ENDO3c"/>
    <property type="match status" value="1"/>
</dbReference>
<evidence type="ECO:0000259" key="15">
    <source>
        <dbReference type="SMART" id="SM00478"/>
    </source>
</evidence>
<dbReference type="GO" id="GO:0051539">
    <property type="term" value="F:4 iron, 4 sulfur cluster binding"/>
    <property type="evidence" value="ECO:0007669"/>
    <property type="project" value="UniProtKB-UniRule"/>
</dbReference>
<dbReference type="EC" id="3.2.2.31" evidence="4 14"/>
<dbReference type="SMART" id="SM00525">
    <property type="entry name" value="FES"/>
    <property type="match status" value="1"/>
</dbReference>
<comment type="cofactor">
    <cofactor evidence="14">
        <name>[4Fe-4S] cluster</name>
        <dbReference type="ChEBI" id="CHEBI:49883"/>
    </cofactor>
    <text evidence="14">Binds 1 [4Fe-4S] cluster.</text>
</comment>
<dbReference type="KEGG" id="adp:NCTC12871_00525"/>
<evidence type="ECO:0000256" key="14">
    <source>
        <dbReference type="RuleBase" id="RU365096"/>
    </source>
</evidence>
<evidence type="ECO:0000256" key="10">
    <source>
        <dbReference type="ARBA" id="ARBA00023004"/>
    </source>
</evidence>
<organism evidence="16 17">
    <name type="scientific">Actinobacillus delphinicola</name>
    <dbReference type="NCBI Taxonomy" id="51161"/>
    <lineage>
        <taxon>Bacteria</taxon>
        <taxon>Pseudomonadati</taxon>
        <taxon>Pseudomonadota</taxon>
        <taxon>Gammaproteobacteria</taxon>
        <taxon>Pasteurellales</taxon>
        <taxon>Pasteurellaceae</taxon>
        <taxon>Actinobacillus</taxon>
    </lineage>
</organism>
<dbReference type="InterPro" id="IPR015797">
    <property type="entry name" value="NUDIX_hydrolase-like_dom_sf"/>
</dbReference>
<dbReference type="InterPro" id="IPR044298">
    <property type="entry name" value="MIG/MutY"/>
</dbReference>
<evidence type="ECO:0000256" key="12">
    <source>
        <dbReference type="ARBA" id="ARBA00023204"/>
    </source>
</evidence>
<accession>A0A448TT71</accession>
<dbReference type="InterPro" id="IPR023170">
    <property type="entry name" value="HhH_base_excis_C"/>
</dbReference>
<dbReference type="PANTHER" id="PTHR42944">
    <property type="entry name" value="ADENINE DNA GLYCOSYLASE"/>
    <property type="match status" value="1"/>
</dbReference>
<evidence type="ECO:0000256" key="4">
    <source>
        <dbReference type="ARBA" id="ARBA00012045"/>
    </source>
</evidence>
<dbReference type="InterPro" id="IPR029119">
    <property type="entry name" value="MutY_C"/>
</dbReference>
<dbReference type="GO" id="GO:0032357">
    <property type="term" value="F:oxidized purine DNA binding"/>
    <property type="evidence" value="ECO:0007669"/>
    <property type="project" value="TreeGrafter"/>
</dbReference>
<dbReference type="GO" id="GO:0006284">
    <property type="term" value="P:base-excision repair"/>
    <property type="evidence" value="ECO:0007669"/>
    <property type="project" value="UniProtKB-UniRule"/>
</dbReference>
<keyword evidence="13 14" id="KW-0326">Glycosidase</keyword>
<dbReference type="PROSITE" id="PS00764">
    <property type="entry name" value="ENDONUCLEASE_III_1"/>
    <property type="match status" value="1"/>
</dbReference>
<evidence type="ECO:0000256" key="2">
    <source>
        <dbReference type="ARBA" id="ARBA00002933"/>
    </source>
</evidence>
<evidence type="ECO:0000256" key="6">
    <source>
        <dbReference type="ARBA" id="ARBA00022485"/>
    </source>
</evidence>
<dbReference type="GO" id="GO:0000701">
    <property type="term" value="F:purine-specific mismatch base pair DNA N-glycosylase activity"/>
    <property type="evidence" value="ECO:0007669"/>
    <property type="project" value="UniProtKB-EC"/>
</dbReference>
<sequence length="374" mass="43456">MQATSNSTAPFAKAVLAWYDRFGRKNLPWQINKTLYGVWLSEIMLQQTQVATVIPYFERFTKNFPNIEALGHAPLDEVLHLWTGLGYYARARNLHKAAQVMCEKYHGQFPTEFEDVLALPGIGRSTAAAILSSCLNKPYPILDGNVKRVLCRYFAIEGYPGEKRVENLLWEKAEEVAPRDRIADFNQVMMDIGAMVCTRSKPKCDICPLAENCKAKQQDAWQNYPTKKPKKNLPIRQTYFLIEENQGKIRLRKRAPEGLWGGLYCFPQFESQTELFQHLQERNIHYYQEWNSFRHTFSHFHLDIIPIFICTDTSKKVENKGEFPWKRCQSVQEVVPPLKSYVQNEDDYWYDLTSLNVVGLATPVKNILNYLTRI</sequence>
<keyword evidence="8 14" id="KW-0227">DNA damage</keyword>
<evidence type="ECO:0000256" key="11">
    <source>
        <dbReference type="ARBA" id="ARBA00023014"/>
    </source>
</evidence>
<dbReference type="GO" id="GO:0046872">
    <property type="term" value="F:metal ion binding"/>
    <property type="evidence" value="ECO:0007669"/>
    <property type="project" value="UniProtKB-UniRule"/>
</dbReference>
<dbReference type="Pfam" id="PF14815">
    <property type="entry name" value="NUDIX_4"/>
    <property type="match status" value="1"/>
</dbReference>
<dbReference type="Pfam" id="PF00633">
    <property type="entry name" value="HHH"/>
    <property type="match status" value="1"/>
</dbReference>
<dbReference type="PANTHER" id="PTHR42944:SF1">
    <property type="entry name" value="ADENINE DNA GLYCOSYLASE"/>
    <property type="match status" value="1"/>
</dbReference>
<dbReference type="FunFam" id="1.10.340.30:FF:000002">
    <property type="entry name" value="Adenine DNA glycosylase"/>
    <property type="match status" value="1"/>
</dbReference>
<dbReference type="CDD" id="cd03431">
    <property type="entry name" value="NUDIX_DNA_Glycosylase_C-MutY"/>
    <property type="match status" value="1"/>
</dbReference>
<evidence type="ECO:0000256" key="9">
    <source>
        <dbReference type="ARBA" id="ARBA00022801"/>
    </source>
</evidence>
<proteinExistence type="inferred from homology"/>
<evidence type="ECO:0000256" key="8">
    <source>
        <dbReference type="ARBA" id="ARBA00022763"/>
    </source>
</evidence>
<comment type="catalytic activity">
    <reaction evidence="1 14">
        <text>Hydrolyzes free adenine bases from 7,8-dihydro-8-oxoguanine:adenine mismatched double-stranded DNA, leaving an apurinic site.</text>
        <dbReference type="EC" id="3.2.2.31"/>
    </reaction>
</comment>
<dbReference type="NCBIfam" id="TIGR01084">
    <property type="entry name" value="mutY"/>
    <property type="match status" value="1"/>
</dbReference>
<dbReference type="InterPro" id="IPR000445">
    <property type="entry name" value="HhH_motif"/>
</dbReference>
<comment type="function">
    <text evidence="2">Adenine glycosylase active on G-A mispairs. MutY also corrects error-prone DNA synthesis past GO lesions which are due to the oxidatively damaged form of guanine: 7,8-dihydro-8-oxoguanine (8-oxo-dGTP).</text>
</comment>
<dbReference type="Pfam" id="PF00730">
    <property type="entry name" value="HhH-GPD"/>
    <property type="match status" value="1"/>
</dbReference>
<dbReference type="AlphaFoldDB" id="A0A448TT71"/>
<evidence type="ECO:0000256" key="5">
    <source>
        <dbReference type="ARBA" id="ARBA00022023"/>
    </source>
</evidence>
<keyword evidence="12" id="KW-0234">DNA repair</keyword>
<dbReference type="GO" id="GO:0035485">
    <property type="term" value="F:adenine/guanine mispair binding"/>
    <property type="evidence" value="ECO:0007669"/>
    <property type="project" value="TreeGrafter"/>
</dbReference>
<dbReference type="GO" id="GO:0034039">
    <property type="term" value="F:8-oxo-7,8-dihydroguanine DNA N-glycosylase activity"/>
    <property type="evidence" value="ECO:0007669"/>
    <property type="project" value="TreeGrafter"/>
</dbReference>
<keyword evidence="10 14" id="KW-0408">Iron</keyword>
<dbReference type="InterPro" id="IPR011257">
    <property type="entry name" value="DNA_glycosylase"/>
</dbReference>
<dbReference type="OrthoDB" id="9802365at2"/>
<dbReference type="InterPro" id="IPR005760">
    <property type="entry name" value="A/G_AdeGlyc_MutY"/>
</dbReference>
<keyword evidence="17" id="KW-1185">Reference proteome</keyword>
<dbReference type="CDD" id="cd00056">
    <property type="entry name" value="ENDO3c"/>
    <property type="match status" value="1"/>
</dbReference>
<dbReference type="InterPro" id="IPR004035">
    <property type="entry name" value="Endouclease-III_FeS-bd_BS"/>
</dbReference>
<dbReference type="Gene3D" id="3.90.79.10">
    <property type="entry name" value="Nucleoside Triphosphate Pyrophosphohydrolase"/>
    <property type="match status" value="1"/>
</dbReference>
<evidence type="ECO:0000256" key="7">
    <source>
        <dbReference type="ARBA" id="ARBA00022723"/>
    </source>
</evidence>
<name>A0A448TT71_9PAST</name>
<keyword evidence="9 16" id="KW-0378">Hydrolase</keyword>
<gene>
    <name evidence="16" type="primary">mutY</name>
    <name evidence="16" type="ORF">NCTC12871_00525</name>
</gene>
<dbReference type="InterPro" id="IPR003265">
    <property type="entry name" value="HhH-GPD_domain"/>
</dbReference>
<evidence type="ECO:0000313" key="17">
    <source>
        <dbReference type="Proteomes" id="UP000279799"/>
    </source>
</evidence>
<keyword evidence="11" id="KW-0411">Iron-sulfur</keyword>
<protein>
    <recommendedName>
        <fullName evidence="5 14">Adenine DNA glycosylase</fullName>
        <ecNumber evidence="4 14">3.2.2.31</ecNumber>
    </recommendedName>
</protein>
<dbReference type="Proteomes" id="UP000279799">
    <property type="component" value="Chromosome"/>
</dbReference>
<comment type="similarity">
    <text evidence="3 14">Belongs to the Nth/MutY family.</text>
</comment>
<reference evidence="16 17" key="1">
    <citation type="submission" date="2018-12" db="EMBL/GenBank/DDBJ databases">
        <authorList>
            <consortium name="Pathogen Informatics"/>
        </authorList>
    </citation>
    <scope>NUCLEOTIDE SEQUENCE [LARGE SCALE GENOMIC DNA]</scope>
    <source>
        <strain evidence="16 17">NCTC12871</strain>
    </source>
</reference>
<evidence type="ECO:0000256" key="13">
    <source>
        <dbReference type="ARBA" id="ARBA00023295"/>
    </source>
</evidence>